<organism evidence="1 2">
    <name type="scientific">Methylobacterium haplocladii</name>
    <dbReference type="NCBI Taxonomy" id="1176176"/>
    <lineage>
        <taxon>Bacteria</taxon>
        <taxon>Pseudomonadati</taxon>
        <taxon>Pseudomonadota</taxon>
        <taxon>Alphaproteobacteria</taxon>
        <taxon>Hyphomicrobiales</taxon>
        <taxon>Methylobacteriaceae</taxon>
        <taxon>Methylobacterium</taxon>
    </lineage>
</organism>
<protein>
    <submittedName>
        <fullName evidence="1">Uncharacterized protein</fullName>
    </submittedName>
</protein>
<dbReference type="RefSeq" id="WP_147081757.1">
    <property type="nucleotide sequence ID" value="NZ_BJZT01000043.1"/>
</dbReference>
<proteinExistence type="predicted"/>
<accession>A0A512IUQ0</accession>
<comment type="caution">
    <text evidence="1">The sequence shown here is derived from an EMBL/GenBank/DDBJ whole genome shotgun (WGS) entry which is preliminary data.</text>
</comment>
<dbReference type="InterPro" id="IPR043773">
    <property type="entry name" value="JetA"/>
</dbReference>
<dbReference type="EMBL" id="BJZT01000043">
    <property type="protein sequence ID" value="GEP01445.1"/>
    <property type="molecule type" value="Genomic_DNA"/>
</dbReference>
<name>A0A512IUQ0_9HYPH</name>
<dbReference type="Proteomes" id="UP000321258">
    <property type="component" value="Unassembled WGS sequence"/>
</dbReference>
<sequence length="459" mass="51181">MLFSHLSHDLFKPLASPSRAFNAALLLHVREKLFGDTMEPLRKSEFLAAIGDFCAGWTQGEIADDETTPVDPVERRSAVYRRFLDAGWLVERRERYVPVVDLDPQARLLLEELARLDRGETRSYGGAVLDVLGALESATANPAERSEALSNAAKAARDFLGHLRGLAGSMRKIEERILAEDDLRAAFRLYFEEFVERHLVSDYRTLHTRFNPFRFRSGIVREAGRALRDPLTVRALAEGAWREGRAAGLDAAERTVRGELTEILAIFEGLDRHLDVVSDIVARMERRIAAAVRYEGNRDSARIERTAAALRAVGSVAGVATAPPPPILSGRMPLGPPHLYAPRMKRRAIVTEPLPDATGDPAIDAFVEAKDEFRRRTTVTPESISAFLDRLLAEGRPIRGSGIRISDVDAFVIFQRLREIDVLFDGALAGRYRLSRVEGRITNGWLDCPDFAVERAQHV</sequence>
<evidence type="ECO:0000313" key="2">
    <source>
        <dbReference type="Proteomes" id="UP000321258"/>
    </source>
</evidence>
<keyword evidence="2" id="KW-1185">Reference proteome</keyword>
<evidence type="ECO:0000313" key="1">
    <source>
        <dbReference type="EMBL" id="GEP01445.1"/>
    </source>
</evidence>
<reference evidence="1 2" key="1">
    <citation type="submission" date="2019-07" db="EMBL/GenBank/DDBJ databases">
        <title>Whole genome shotgun sequence of Methylobacterium haplocladii NBRC 107714.</title>
        <authorList>
            <person name="Hosoyama A."/>
            <person name="Uohara A."/>
            <person name="Ohji S."/>
            <person name="Ichikawa N."/>
        </authorList>
    </citation>
    <scope>NUCLEOTIDE SEQUENCE [LARGE SCALE GENOMIC DNA]</scope>
    <source>
        <strain evidence="1 2">NBRC 107714</strain>
    </source>
</reference>
<dbReference type="OrthoDB" id="8038184at2"/>
<dbReference type="AlphaFoldDB" id="A0A512IUQ0"/>
<dbReference type="Pfam" id="PF18982">
    <property type="entry name" value="JetA"/>
    <property type="match status" value="1"/>
</dbReference>
<gene>
    <name evidence="1" type="ORF">MHA02_38320</name>
</gene>